<dbReference type="Pfam" id="PF00072">
    <property type="entry name" value="Response_reg"/>
    <property type="match status" value="1"/>
</dbReference>
<dbReference type="InterPro" id="IPR001610">
    <property type="entry name" value="PAC"/>
</dbReference>
<dbReference type="NCBIfam" id="TIGR00229">
    <property type="entry name" value="sensory_box"/>
    <property type="match status" value="1"/>
</dbReference>
<evidence type="ECO:0000259" key="9">
    <source>
        <dbReference type="PROSITE" id="PS50113"/>
    </source>
</evidence>
<dbReference type="InterPro" id="IPR003594">
    <property type="entry name" value="HATPase_dom"/>
</dbReference>
<dbReference type="InterPro" id="IPR004358">
    <property type="entry name" value="Sig_transdc_His_kin-like_C"/>
</dbReference>
<dbReference type="Proteomes" id="UP000316426">
    <property type="component" value="Chromosome"/>
</dbReference>
<dbReference type="Pfam" id="PF08447">
    <property type="entry name" value="PAS_3"/>
    <property type="match status" value="1"/>
</dbReference>
<evidence type="ECO:0000256" key="2">
    <source>
        <dbReference type="ARBA" id="ARBA00012438"/>
    </source>
</evidence>
<evidence type="ECO:0000313" key="10">
    <source>
        <dbReference type="EMBL" id="QDV75618.1"/>
    </source>
</evidence>
<sequence>MTGFLLDTEGFPARWNCGSAWSQEPWLGWTHIVADIATATAYVAIPILLLIALRRARHLPAPRLLVLFAIFILACGSVHLIEAIIFWHPIYRLSAVVKVVTAVSSCLTAITLAYYLPHLLLFRSPEELQQEVDRQTLRLEEVKERLSMALAAGSMGAWEWNLDTGEVRLDATEAALVGMTGHPGVEEGETIVQITDFYKLVDEHDRDELQRVLKLTIEYGATYDHVFRITTPDGERKWIAGRGRLVQEPGRHRRLVGVNYDVTVQKLIEQDLAKARLEAEAASNAKSQFLANTSHEIRTPLTAILGCAESLVREAPDASTSATASLIHRQGQLLLHLLNDVLDLSKIEAGRLTVRKQGVCDVITLAEDIRSLMQPLALAKGLAFSLDLQDPLPRHLQTDPARVRQIVSNLVSNAIKFTKEGSVRFSVSSETTDGQREMLFCVEDTGIGIADDEQDAVFDAFHQAHEGTLPGAASHSVNSGAGLGLAIASRLASLLGGRLTLESEVGKGSTFCLHLPYIEPPMQRLRNMADRRAKQSSVAVKIERKGAILVAEDTASIQFLLRKILTPHATRIDFVDDGKSALQQLSAAHEAGDPYDVLLLDMNMPVMSGYEAAQRLRAAGEDIPIIALTASAMLGDRERCLEAGCNAYIPKPIDWNLLETEVQAALVRSSA</sequence>
<name>A0A518KCV9_9BACT</name>
<keyword evidence="4" id="KW-0902">Two-component regulatory system</keyword>
<proteinExistence type="predicted"/>
<evidence type="ECO:0000256" key="1">
    <source>
        <dbReference type="ARBA" id="ARBA00000085"/>
    </source>
</evidence>
<dbReference type="AlphaFoldDB" id="A0A518KCV9"/>
<keyword evidence="6" id="KW-0472">Membrane</keyword>
<evidence type="ECO:0000256" key="5">
    <source>
        <dbReference type="PROSITE-ProRule" id="PRU00169"/>
    </source>
</evidence>
<feature type="transmembrane region" description="Helical" evidence="6">
    <location>
        <begin position="29"/>
        <end position="52"/>
    </location>
</feature>
<keyword evidence="10" id="KW-0808">Transferase</keyword>
<dbReference type="PRINTS" id="PR00344">
    <property type="entry name" value="BCTRLSENSOR"/>
</dbReference>
<dbReference type="InterPro" id="IPR035965">
    <property type="entry name" value="PAS-like_dom_sf"/>
</dbReference>
<dbReference type="CDD" id="cd17546">
    <property type="entry name" value="REC_hyHK_CKI1_RcsC-like"/>
    <property type="match status" value="1"/>
</dbReference>
<dbReference type="Gene3D" id="1.10.287.130">
    <property type="match status" value="1"/>
</dbReference>
<dbReference type="EC" id="2.7.13.3" evidence="2"/>
<dbReference type="SMART" id="SM00448">
    <property type="entry name" value="REC"/>
    <property type="match status" value="1"/>
</dbReference>
<keyword evidence="6" id="KW-0812">Transmembrane</keyword>
<organism evidence="10 11">
    <name type="scientific">Botrimarina mediterranea</name>
    <dbReference type="NCBI Taxonomy" id="2528022"/>
    <lineage>
        <taxon>Bacteria</taxon>
        <taxon>Pseudomonadati</taxon>
        <taxon>Planctomycetota</taxon>
        <taxon>Planctomycetia</taxon>
        <taxon>Pirellulales</taxon>
        <taxon>Lacipirellulaceae</taxon>
        <taxon>Botrimarina</taxon>
    </lineage>
</organism>
<dbReference type="InterPro" id="IPR003661">
    <property type="entry name" value="HisK_dim/P_dom"/>
</dbReference>
<feature type="domain" description="PAC" evidence="9">
    <location>
        <begin position="223"/>
        <end position="274"/>
    </location>
</feature>
<dbReference type="Pfam" id="PF00512">
    <property type="entry name" value="HisKA"/>
    <property type="match status" value="1"/>
</dbReference>
<dbReference type="CDD" id="cd16922">
    <property type="entry name" value="HATPase_EvgS-ArcB-TorS-like"/>
    <property type="match status" value="1"/>
</dbReference>
<evidence type="ECO:0000259" key="7">
    <source>
        <dbReference type="PROSITE" id="PS50109"/>
    </source>
</evidence>
<dbReference type="InterPro" id="IPR000014">
    <property type="entry name" value="PAS"/>
</dbReference>
<evidence type="ECO:0000256" key="6">
    <source>
        <dbReference type="SAM" id="Phobius"/>
    </source>
</evidence>
<dbReference type="SUPFAM" id="SSF47384">
    <property type="entry name" value="Homodimeric domain of signal transducing histidine kinase"/>
    <property type="match status" value="1"/>
</dbReference>
<dbReference type="Gene3D" id="3.40.50.2300">
    <property type="match status" value="1"/>
</dbReference>
<dbReference type="PANTHER" id="PTHR45339">
    <property type="entry name" value="HYBRID SIGNAL TRANSDUCTION HISTIDINE KINASE J"/>
    <property type="match status" value="1"/>
</dbReference>
<dbReference type="RefSeq" id="WP_145115140.1">
    <property type="nucleotide sequence ID" value="NZ_CP036349.1"/>
</dbReference>
<dbReference type="PROSITE" id="PS50110">
    <property type="entry name" value="RESPONSE_REGULATORY"/>
    <property type="match status" value="1"/>
</dbReference>
<dbReference type="CDD" id="cd00082">
    <property type="entry name" value="HisKA"/>
    <property type="match status" value="1"/>
</dbReference>
<dbReference type="SMART" id="SM00086">
    <property type="entry name" value="PAC"/>
    <property type="match status" value="1"/>
</dbReference>
<dbReference type="PANTHER" id="PTHR45339:SF1">
    <property type="entry name" value="HYBRID SIGNAL TRANSDUCTION HISTIDINE KINASE J"/>
    <property type="match status" value="1"/>
</dbReference>
<dbReference type="SUPFAM" id="SSF52172">
    <property type="entry name" value="CheY-like"/>
    <property type="match status" value="1"/>
</dbReference>
<dbReference type="EMBL" id="CP036349">
    <property type="protein sequence ID" value="QDV75618.1"/>
    <property type="molecule type" value="Genomic_DNA"/>
</dbReference>
<dbReference type="InterPro" id="IPR011006">
    <property type="entry name" value="CheY-like_superfamily"/>
</dbReference>
<keyword evidence="11" id="KW-1185">Reference proteome</keyword>
<dbReference type="SMART" id="SM00388">
    <property type="entry name" value="HisKA"/>
    <property type="match status" value="1"/>
</dbReference>
<dbReference type="GO" id="GO:0000155">
    <property type="term" value="F:phosphorelay sensor kinase activity"/>
    <property type="evidence" value="ECO:0007669"/>
    <property type="project" value="InterPro"/>
</dbReference>
<dbReference type="Gene3D" id="3.30.450.20">
    <property type="entry name" value="PAS domain"/>
    <property type="match status" value="1"/>
</dbReference>
<dbReference type="InterPro" id="IPR013655">
    <property type="entry name" value="PAS_fold_3"/>
</dbReference>
<dbReference type="InterPro" id="IPR036890">
    <property type="entry name" value="HATPase_C_sf"/>
</dbReference>
<dbReference type="Pfam" id="PF02518">
    <property type="entry name" value="HATPase_c"/>
    <property type="match status" value="1"/>
</dbReference>
<dbReference type="SUPFAM" id="SSF55874">
    <property type="entry name" value="ATPase domain of HSP90 chaperone/DNA topoisomerase II/histidine kinase"/>
    <property type="match status" value="1"/>
</dbReference>
<dbReference type="PROSITE" id="PS50113">
    <property type="entry name" value="PAC"/>
    <property type="match status" value="1"/>
</dbReference>
<dbReference type="SMART" id="SM00387">
    <property type="entry name" value="HATPase_c"/>
    <property type="match status" value="1"/>
</dbReference>
<protein>
    <recommendedName>
        <fullName evidence="2">histidine kinase</fullName>
        <ecNumber evidence="2">2.7.13.3</ecNumber>
    </recommendedName>
</protein>
<feature type="domain" description="Response regulatory" evidence="8">
    <location>
        <begin position="547"/>
        <end position="666"/>
    </location>
</feature>
<accession>A0A518KCV9</accession>
<feature type="transmembrane region" description="Helical" evidence="6">
    <location>
        <begin position="64"/>
        <end position="87"/>
    </location>
</feature>
<dbReference type="InterPro" id="IPR001789">
    <property type="entry name" value="Sig_transdc_resp-reg_receiver"/>
</dbReference>
<evidence type="ECO:0000256" key="4">
    <source>
        <dbReference type="ARBA" id="ARBA00023012"/>
    </source>
</evidence>
<dbReference type="InterPro" id="IPR036097">
    <property type="entry name" value="HisK_dim/P_sf"/>
</dbReference>
<feature type="modified residue" description="4-aspartylphosphate" evidence="5">
    <location>
        <position position="601"/>
    </location>
</feature>
<dbReference type="InterPro" id="IPR005467">
    <property type="entry name" value="His_kinase_dom"/>
</dbReference>
<feature type="domain" description="Histidine kinase" evidence="7">
    <location>
        <begin position="292"/>
        <end position="519"/>
    </location>
</feature>
<dbReference type="InterPro" id="IPR000700">
    <property type="entry name" value="PAS-assoc_C"/>
</dbReference>
<dbReference type="Pfam" id="PF25487">
    <property type="entry name" value="ETR1_N"/>
    <property type="match status" value="1"/>
</dbReference>
<keyword evidence="3 5" id="KW-0597">Phosphoprotein</keyword>
<dbReference type="PROSITE" id="PS50109">
    <property type="entry name" value="HIS_KIN"/>
    <property type="match status" value="1"/>
</dbReference>
<evidence type="ECO:0000313" key="11">
    <source>
        <dbReference type="Proteomes" id="UP000316426"/>
    </source>
</evidence>
<dbReference type="SUPFAM" id="SSF55785">
    <property type="entry name" value="PYP-like sensor domain (PAS domain)"/>
    <property type="match status" value="1"/>
</dbReference>
<dbReference type="CDD" id="cd00130">
    <property type="entry name" value="PAS"/>
    <property type="match status" value="1"/>
</dbReference>
<comment type="catalytic activity">
    <reaction evidence="1">
        <text>ATP + protein L-histidine = ADP + protein N-phospho-L-histidine.</text>
        <dbReference type="EC" id="2.7.13.3"/>
    </reaction>
</comment>
<evidence type="ECO:0000256" key="3">
    <source>
        <dbReference type="ARBA" id="ARBA00022553"/>
    </source>
</evidence>
<dbReference type="KEGG" id="bmei:Spa11_38380"/>
<dbReference type="Gene3D" id="3.30.565.10">
    <property type="entry name" value="Histidine kinase-like ATPase, C-terminal domain"/>
    <property type="match status" value="1"/>
</dbReference>
<evidence type="ECO:0000259" key="8">
    <source>
        <dbReference type="PROSITE" id="PS50110"/>
    </source>
</evidence>
<dbReference type="InterPro" id="IPR058544">
    <property type="entry name" value="ETR1_N"/>
</dbReference>
<gene>
    <name evidence="10" type="primary">arcB_2</name>
    <name evidence="10" type="ORF">Spa11_38380</name>
</gene>
<keyword evidence="6" id="KW-1133">Transmembrane helix</keyword>
<reference evidence="10 11" key="1">
    <citation type="submission" date="2019-02" db="EMBL/GenBank/DDBJ databases">
        <title>Deep-cultivation of Planctomycetes and their phenomic and genomic characterization uncovers novel biology.</title>
        <authorList>
            <person name="Wiegand S."/>
            <person name="Jogler M."/>
            <person name="Boedeker C."/>
            <person name="Pinto D."/>
            <person name="Vollmers J."/>
            <person name="Rivas-Marin E."/>
            <person name="Kohn T."/>
            <person name="Peeters S.H."/>
            <person name="Heuer A."/>
            <person name="Rast P."/>
            <person name="Oberbeckmann S."/>
            <person name="Bunk B."/>
            <person name="Jeske O."/>
            <person name="Meyerdierks A."/>
            <person name="Storesund J.E."/>
            <person name="Kallscheuer N."/>
            <person name="Luecker S."/>
            <person name="Lage O.M."/>
            <person name="Pohl T."/>
            <person name="Merkel B.J."/>
            <person name="Hornburger P."/>
            <person name="Mueller R.-W."/>
            <person name="Bruemmer F."/>
            <person name="Labrenz M."/>
            <person name="Spormann A.M."/>
            <person name="Op den Camp H."/>
            <person name="Overmann J."/>
            <person name="Amann R."/>
            <person name="Jetten M.S.M."/>
            <person name="Mascher T."/>
            <person name="Medema M.H."/>
            <person name="Devos D.P."/>
            <person name="Kaster A.-K."/>
            <person name="Ovreas L."/>
            <person name="Rohde M."/>
            <person name="Galperin M.Y."/>
            <person name="Jogler C."/>
        </authorList>
    </citation>
    <scope>NUCLEOTIDE SEQUENCE [LARGE SCALE GENOMIC DNA]</scope>
    <source>
        <strain evidence="10 11">Spa11</strain>
    </source>
</reference>